<reference evidence="8 9" key="1">
    <citation type="submission" date="2019-09" db="EMBL/GenBank/DDBJ databases">
        <title>Bird 10,000 Genomes (B10K) Project - Family phase.</title>
        <authorList>
            <person name="Zhang G."/>
        </authorList>
    </citation>
    <scope>NUCLEOTIDE SEQUENCE [LARGE SCALE GENOMIC DNA]</scope>
    <source>
        <strain evidence="8">B10K-MSB-03</strain>
    </source>
</reference>
<dbReference type="PANTHER" id="PTHR11705">
    <property type="entry name" value="PROTEASE FAMILY M14 CARBOXYPEPTIDASE A,B"/>
    <property type="match status" value="1"/>
</dbReference>
<dbReference type="SUPFAM" id="SSF54897">
    <property type="entry name" value="Protease propeptides/inhibitors"/>
    <property type="match status" value="1"/>
</dbReference>
<evidence type="ECO:0000256" key="1">
    <source>
        <dbReference type="ARBA" id="ARBA00005988"/>
    </source>
</evidence>
<keyword evidence="6" id="KW-0482">Metalloprotease</keyword>
<sequence length="106" mass="12060">DQVLRAVAGDEAQLALLRALGDQEELQVDFWRGPTKPGHPTDLRVPFRNLQAVKSFLEANGVAYSVMIEDVQELLNEEKRTMALSRRLQRSTDTFDFASYHTIEQV</sequence>
<dbReference type="InterPro" id="IPR036990">
    <property type="entry name" value="M14A-like_propep"/>
</dbReference>
<dbReference type="GO" id="GO:0005615">
    <property type="term" value="C:extracellular space"/>
    <property type="evidence" value="ECO:0007669"/>
    <property type="project" value="TreeGrafter"/>
</dbReference>
<keyword evidence="6" id="KW-0378">Hydrolase</keyword>
<keyword evidence="3" id="KW-0645">Protease</keyword>
<dbReference type="Proteomes" id="UP000531938">
    <property type="component" value="Unassembled WGS sequence"/>
</dbReference>
<dbReference type="GO" id="GO:0046872">
    <property type="term" value="F:metal ion binding"/>
    <property type="evidence" value="ECO:0007669"/>
    <property type="project" value="UniProtKB-KW"/>
</dbReference>
<keyword evidence="5" id="KW-0862">Zinc</keyword>
<evidence type="ECO:0000313" key="9">
    <source>
        <dbReference type="Proteomes" id="UP000531938"/>
    </source>
</evidence>
<evidence type="ECO:0000256" key="3">
    <source>
        <dbReference type="ARBA" id="ARBA00022670"/>
    </source>
</evidence>
<evidence type="ECO:0000256" key="6">
    <source>
        <dbReference type="ARBA" id="ARBA00023049"/>
    </source>
</evidence>
<dbReference type="InterPro" id="IPR003146">
    <property type="entry name" value="M14A_act_pep"/>
</dbReference>
<comment type="similarity">
    <text evidence="1">Belongs to the peptidase M14 family.</text>
</comment>
<proteinExistence type="inferred from homology"/>
<dbReference type="Gene3D" id="3.30.70.340">
    <property type="entry name" value="Metallocarboxypeptidase-like"/>
    <property type="match status" value="1"/>
</dbReference>
<evidence type="ECO:0000259" key="7">
    <source>
        <dbReference type="Pfam" id="PF02244"/>
    </source>
</evidence>
<dbReference type="PANTHER" id="PTHR11705:SF152">
    <property type="entry name" value="CARBOXYPEPTIDASE A5"/>
    <property type="match status" value="1"/>
</dbReference>
<keyword evidence="9" id="KW-1185">Reference proteome</keyword>
<feature type="non-terminal residue" evidence="8">
    <location>
        <position position="1"/>
    </location>
</feature>
<dbReference type="EMBL" id="VZSH01000351">
    <property type="protein sequence ID" value="NWY06903.1"/>
    <property type="molecule type" value="Genomic_DNA"/>
</dbReference>
<dbReference type="GO" id="GO:0006508">
    <property type="term" value="P:proteolysis"/>
    <property type="evidence" value="ECO:0007669"/>
    <property type="project" value="UniProtKB-KW"/>
</dbReference>
<protein>
    <submittedName>
        <fullName evidence="8">CBPA5 Carboxypeptidase</fullName>
    </submittedName>
</protein>
<comment type="caution">
    <text evidence="8">The sequence shown here is derived from an EMBL/GenBank/DDBJ whole genome shotgun (WGS) entry which is preliminary data.</text>
</comment>
<evidence type="ECO:0000256" key="5">
    <source>
        <dbReference type="ARBA" id="ARBA00022833"/>
    </source>
</evidence>
<evidence type="ECO:0000313" key="8">
    <source>
        <dbReference type="EMBL" id="NWY06903.1"/>
    </source>
</evidence>
<feature type="domain" description="Carboxypeptidase activation peptide" evidence="7">
    <location>
        <begin position="5"/>
        <end position="78"/>
    </location>
</feature>
<feature type="non-terminal residue" evidence="8">
    <location>
        <position position="106"/>
    </location>
</feature>
<accession>A0A7K7BF24</accession>
<evidence type="ECO:0000256" key="4">
    <source>
        <dbReference type="ARBA" id="ARBA00022723"/>
    </source>
</evidence>
<name>A0A7K7BF24_9AVES</name>
<organism evidence="8 9">
    <name type="scientific">Nothoprocta ornata</name>
    <dbReference type="NCBI Taxonomy" id="83376"/>
    <lineage>
        <taxon>Eukaryota</taxon>
        <taxon>Metazoa</taxon>
        <taxon>Chordata</taxon>
        <taxon>Craniata</taxon>
        <taxon>Vertebrata</taxon>
        <taxon>Euteleostomi</taxon>
        <taxon>Archelosauria</taxon>
        <taxon>Archosauria</taxon>
        <taxon>Dinosauria</taxon>
        <taxon>Saurischia</taxon>
        <taxon>Theropoda</taxon>
        <taxon>Coelurosauria</taxon>
        <taxon>Aves</taxon>
        <taxon>Palaeognathae</taxon>
        <taxon>Tinamiformes</taxon>
        <taxon>Tinamidae</taxon>
        <taxon>Nothoprocta</taxon>
    </lineage>
</organism>
<dbReference type="GO" id="GO:0004181">
    <property type="term" value="F:metallocarboxypeptidase activity"/>
    <property type="evidence" value="ECO:0007669"/>
    <property type="project" value="TreeGrafter"/>
</dbReference>
<dbReference type="AlphaFoldDB" id="A0A7K7BF24"/>
<dbReference type="FunFam" id="3.30.70.340:FF:000001">
    <property type="entry name" value="Carboxypeptidase A5"/>
    <property type="match status" value="1"/>
</dbReference>
<evidence type="ECO:0000256" key="2">
    <source>
        <dbReference type="ARBA" id="ARBA00022645"/>
    </source>
</evidence>
<keyword evidence="2 8" id="KW-0121">Carboxypeptidase</keyword>
<dbReference type="Pfam" id="PF02244">
    <property type="entry name" value="Propep_M14"/>
    <property type="match status" value="1"/>
</dbReference>
<keyword evidence="4" id="KW-0479">Metal-binding</keyword>
<gene>
    <name evidence="8" type="primary">Cpa5</name>
    <name evidence="8" type="ORF">NOTORN_R08432</name>
</gene>